<keyword evidence="1" id="KW-0472">Membrane</keyword>
<gene>
    <name evidence="2" type="ORF">EVAR_80638_1</name>
</gene>
<evidence type="ECO:0000313" key="2">
    <source>
        <dbReference type="EMBL" id="GBP78628.1"/>
    </source>
</evidence>
<dbReference type="EMBL" id="BGZK01001377">
    <property type="protein sequence ID" value="GBP78628.1"/>
    <property type="molecule type" value="Genomic_DNA"/>
</dbReference>
<dbReference type="Proteomes" id="UP000299102">
    <property type="component" value="Unassembled WGS sequence"/>
</dbReference>
<name>A0A4C1YR56_EUMVA</name>
<proteinExistence type="predicted"/>
<keyword evidence="1" id="KW-0812">Transmembrane</keyword>
<comment type="caution">
    <text evidence="2">The sequence shown here is derived from an EMBL/GenBank/DDBJ whole genome shotgun (WGS) entry which is preliminary data.</text>
</comment>
<evidence type="ECO:0000313" key="3">
    <source>
        <dbReference type="Proteomes" id="UP000299102"/>
    </source>
</evidence>
<evidence type="ECO:0000256" key="1">
    <source>
        <dbReference type="SAM" id="Phobius"/>
    </source>
</evidence>
<dbReference type="AlphaFoldDB" id="A0A4C1YR56"/>
<organism evidence="2 3">
    <name type="scientific">Eumeta variegata</name>
    <name type="common">Bagworm moth</name>
    <name type="synonym">Eumeta japonica</name>
    <dbReference type="NCBI Taxonomy" id="151549"/>
    <lineage>
        <taxon>Eukaryota</taxon>
        <taxon>Metazoa</taxon>
        <taxon>Ecdysozoa</taxon>
        <taxon>Arthropoda</taxon>
        <taxon>Hexapoda</taxon>
        <taxon>Insecta</taxon>
        <taxon>Pterygota</taxon>
        <taxon>Neoptera</taxon>
        <taxon>Endopterygota</taxon>
        <taxon>Lepidoptera</taxon>
        <taxon>Glossata</taxon>
        <taxon>Ditrysia</taxon>
        <taxon>Tineoidea</taxon>
        <taxon>Psychidae</taxon>
        <taxon>Oiketicinae</taxon>
        <taxon>Eumeta</taxon>
    </lineage>
</organism>
<keyword evidence="1" id="KW-1133">Transmembrane helix</keyword>
<keyword evidence="3" id="KW-1185">Reference proteome</keyword>
<sequence>MSMVFSDDPTESGHVELAWRLAAVIGTYWPSGPVVRVARLSHLADRRAIVPPRRVSVLICVLITTLTPPGGATLRLFS</sequence>
<protein>
    <submittedName>
        <fullName evidence="2">Uncharacterized protein</fullName>
    </submittedName>
</protein>
<accession>A0A4C1YR56</accession>
<feature type="transmembrane region" description="Helical" evidence="1">
    <location>
        <begin position="55"/>
        <end position="77"/>
    </location>
</feature>
<reference evidence="2 3" key="1">
    <citation type="journal article" date="2019" name="Commun. Biol.">
        <title>The bagworm genome reveals a unique fibroin gene that provides high tensile strength.</title>
        <authorList>
            <person name="Kono N."/>
            <person name="Nakamura H."/>
            <person name="Ohtoshi R."/>
            <person name="Tomita M."/>
            <person name="Numata K."/>
            <person name="Arakawa K."/>
        </authorList>
    </citation>
    <scope>NUCLEOTIDE SEQUENCE [LARGE SCALE GENOMIC DNA]</scope>
</reference>